<dbReference type="AlphaFoldDB" id="A0AAN9TV60"/>
<keyword evidence="10" id="KW-1185">Reference proteome</keyword>
<dbReference type="GO" id="GO:0020037">
    <property type="term" value="F:heme binding"/>
    <property type="evidence" value="ECO:0007669"/>
    <property type="project" value="InterPro"/>
</dbReference>
<dbReference type="PANTHER" id="PTHR24303:SF31">
    <property type="entry name" value="CYTOCHROME P450 307A1-RELATED"/>
    <property type="match status" value="1"/>
</dbReference>
<proteinExistence type="inferred from homology"/>
<dbReference type="Pfam" id="PF00067">
    <property type="entry name" value="p450"/>
    <property type="match status" value="1"/>
</dbReference>
<comment type="similarity">
    <text evidence="2 8">Belongs to the cytochrome P450 family.</text>
</comment>
<evidence type="ECO:0000256" key="4">
    <source>
        <dbReference type="ARBA" id="ARBA00023002"/>
    </source>
</evidence>
<dbReference type="SUPFAM" id="SSF48264">
    <property type="entry name" value="Cytochrome P450"/>
    <property type="match status" value="1"/>
</dbReference>
<gene>
    <name evidence="9" type="ORF">V9T40_005984</name>
</gene>
<name>A0AAN9TV60_9HEMI</name>
<keyword evidence="3 7" id="KW-0479">Metal-binding</keyword>
<evidence type="ECO:0000256" key="7">
    <source>
        <dbReference type="PIRSR" id="PIRSR602401-1"/>
    </source>
</evidence>
<dbReference type="Gene3D" id="1.10.630.10">
    <property type="entry name" value="Cytochrome P450"/>
    <property type="match status" value="1"/>
</dbReference>
<evidence type="ECO:0000256" key="3">
    <source>
        <dbReference type="ARBA" id="ARBA00022723"/>
    </source>
</evidence>
<comment type="cofactor">
    <cofactor evidence="1 7">
        <name>heme</name>
        <dbReference type="ChEBI" id="CHEBI:30413"/>
    </cofactor>
</comment>
<evidence type="ECO:0000256" key="2">
    <source>
        <dbReference type="ARBA" id="ARBA00010617"/>
    </source>
</evidence>
<reference evidence="9 10" key="1">
    <citation type="submission" date="2024-03" db="EMBL/GenBank/DDBJ databases">
        <title>Adaptation during the transition from Ophiocordyceps entomopathogen to insect associate is accompanied by gene loss and intensified selection.</title>
        <authorList>
            <person name="Ward C.M."/>
            <person name="Onetto C.A."/>
            <person name="Borneman A.R."/>
        </authorList>
    </citation>
    <scope>NUCLEOTIDE SEQUENCE [LARGE SCALE GENOMIC DNA]</scope>
    <source>
        <strain evidence="9">AWRI1</strain>
        <tissue evidence="9">Single Adult Female</tissue>
    </source>
</reference>
<evidence type="ECO:0000256" key="6">
    <source>
        <dbReference type="ARBA" id="ARBA00023033"/>
    </source>
</evidence>
<evidence type="ECO:0000256" key="8">
    <source>
        <dbReference type="RuleBase" id="RU000461"/>
    </source>
</evidence>
<dbReference type="PROSITE" id="PS00086">
    <property type="entry name" value="CYTOCHROME_P450"/>
    <property type="match status" value="1"/>
</dbReference>
<dbReference type="EMBL" id="JBBCAQ010000003">
    <property type="protein sequence ID" value="KAK7604798.1"/>
    <property type="molecule type" value="Genomic_DNA"/>
</dbReference>
<evidence type="ECO:0000313" key="10">
    <source>
        <dbReference type="Proteomes" id="UP001367676"/>
    </source>
</evidence>
<feature type="binding site" description="axial binding residue" evidence="7">
    <location>
        <position position="441"/>
    </location>
    <ligand>
        <name>heme</name>
        <dbReference type="ChEBI" id="CHEBI:30413"/>
    </ligand>
    <ligandPart>
        <name>Fe</name>
        <dbReference type="ChEBI" id="CHEBI:18248"/>
    </ligandPart>
</feature>
<dbReference type="GO" id="GO:0005506">
    <property type="term" value="F:iron ion binding"/>
    <property type="evidence" value="ECO:0007669"/>
    <property type="project" value="InterPro"/>
</dbReference>
<keyword evidence="6 8" id="KW-0503">Monooxygenase</keyword>
<keyword evidence="5 7" id="KW-0408">Iron</keyword>
<evidence type="ECO:0000256" key="1">
    <source>
        <dbReference type="ARBA" id="ARBA00001971"/>
    </source>
</evidence>
<comment type="caution">
    <text evidence="9">The sequence shown here is derived from an EMBL/GenBank/DDBJ whole genome shotgun (WGS) entry which is preliminary data.</text>
</comment>
<dbReference type="InterPro" id="IPR017972">
    <property type="entry name" value="Cyt_P450_CS"/>
</dbReference>
<dbReference type="InterPro" id="IPR002401">
    <property type="entry name" value="Cyt_P450_E_grp-I"/>
</dbReference>
<dbReference type="InterPro" id="IPR036396">
    <property type="entry name" value="Cyt_P450_sf"/>
</dbReference>
<dbReference type="Proteomes" id="UP001367676">
    <property type="component" value="Unassembled WGS sequence"/>
</dbReference>
<dbReference type="InterPro" id="IPR001128">
    <property type="entry name" value="Cyt_P450"/>
</dbReference>
<evidence type="ECO:0008006" key="11">
    <source>
        <dbReference type="Google" id="ProtNLM"/>
    </source>
</evidence>
<dbReference type="GO" id="GO:0016705">
    <property type="term" value="F:oxidoreductase activity, acting on paired donors, with incorporation or reduction of molecular oxygen"/>
    <property type="evidence" value="ECO:0007669"/>
    <property type="project" value="InterPro"/>
</dbReference>
<keyword evidence="7 8" id="KW-0349">Heme</keyword>
<protein>
    <recommendedName>
        <fullName evidence="11">Cytochrome P450</fullName>
    </recommendedName>
</protein>
<dbReference type="PRINTS" id="PR00463">
    <property type="entry name" value="EP450I"/>
</dbReference>
<evidence type="ECO:0000313" key="9">
    <source>
        <dbReference type="EMBL" id="KAK7604798.1"/>
    </source>
</evidence>
<accession>A0AAN9TV60</accession>
<keyword evidence="4 8" id="KW-0560">Oxidoreductase</keyword>
<sequence>MFNFVLLVLFFVFSIYYVICTKLKNFLSKKKLNSLRGPIPLPVIGSMHLLGQYATPFEGFTALSKIYGDIYAIYLGSVPCVVVNNFSLIKEVLIKKGVQFGGRPDYLRYHRLFGGDRNNSLALCDWSVLQKTRRHIARVYCSPKITSSNYRLLVNVSLSEVDFLVNELRSRSVDDKILVDMKAMVLAACANMFSQYMCSIRFPYTMKSFQHACRYYDEIFWDINQGYAVDFLPWLSPLYSRHMNKLTWWADEIRNFIMEHIVEEHLKTINYEEPPRDFTDALLQNVRTDPLLEWQHIMFELEDFLGGHSAVGNLIMLTLIYLTKHPEVKRKVEEEIHRVTNGERNVSLLDRADMIYTESTISETLRFTSSPIVPHVATEDTDLDGHFIAKGTCVILNNYELNKNAELWTNPLEFQPERFIKDGRVAKPEHFIPFGTGKRTCIGQQLVSGFSFVLLAAIVQHFDFEVTDAKCLNPQAACVALPPDSFPMVLTPKSKYPV</sequence>
<dbReference type="GO" id="GO:0004497">
    <property type="term" value="F:monooxygenase activity"/>
    <property type="evidence" value="ECO:0007669"/>
    <property type="project" value="UniProtKB-KW"/>
</dbReference>
<dbReference type="CDD" id="cd20617">
    <property type="entry name" value="CYP1_2-like"/>
    <property type="match status" value="1"/>
</dbReference>
<organism evidence="9 10">
    <name type="scientific">Parthenolecanium corni</name>
    <dbReference type="NCBI Taxonomy" id="536013"/>
    <lineage>
        <taxon>Eukaryota</taxon>
        <taxon>Metazoa</taxon>
        <taxon>Ecdysozoa</taxon>
        <taxon>Arthropoda</taxon>
        <taxon>Hexapoda</taxon>
        <taxon>Insecta</taxon>
        <taxon>Pterygota</taxon>
        <taxon>Neoptera</taxon>
        <taxon>Paraneoptera</taxon>
        <taxon>Hemiptera</taxon>
        <taxon>Sternorrhyncha</taxon>
        <taxon>Coccoidea</taxon>
        <taxon>Coccidae</taxon>
        <taxon>Parthenolecanium</taxon>
    </lineage>
</organism>
<dbReference type="PANTHER" id="PTHR24303">
    <property type="entry name" value="HEME-BINDING MONOOXYGENASE FAMILY"/>
    <property type="match status" value="1"/>
</dbReference>
<evidence type="ECO:0000256" key="5">
    <source>
        <dbReference type="ARBA" id="ARBA00023004"/>
    </source>
</evidence>